<dbReference type="EMBL" id="MT141760">
    <property type="protein sequence ID" value="QJA70058.1"/>
    <property type="molecule type" value="Genomic_DNA"/>
</dbReference>
<evidence type="ECO:0000313" key="3">
    <source>
        <dbReference type="EMBL" id="QJA70058.1"/>
    </source>
</evidence>
<organism evidence="1">
    <name type="scientific">viral metagenome</name>
    <dbReference type="NCBI Taxonomy" id="1070528"/>
    <lineage>
        <taxon>unclassified sequences</taxon>
        <taxon>metagenomes</taxon>
        <taxon>organismal metagenomes</taxon>
    </lineage>
</organism>
<protein>
    <submittedName>
        <fullName evidence="1">Uncharacterized protein</fullName>
    </submittedName>
</protein>
<evidence type="ECO:0000313" key="4">
    <source>
        <dbReference type="EMBL" id="QJI03217.1"/>
    </source>
</evidence>
<accession>A0A6H2A2K0</accession>
<reference evidence="1" key="1">
    <citation type="submission" date="2020-03" db="EMBL/GenBank/DDBJ databases">
        <title>The deep terrestrial virosphere.</title>
        <authorList>
            <person name="Holmfeldt K."/>
            <person name="Nilsson E."/>
            <person name="Simone D."/>
            <person name="Lopez-Fernandez M."/>
            <person name="Wu X."/>
            <person name="de Brujin I."/>
            <person name="Lundin D."/>
            <person name="Andersson A."/>
            <person name="Bertilsson S."/>
            <person name="Dopson M."/>
        </authorList>
    </citation>
    <scope>NUCLEOTIDE SEQUENCE</scope>
    <source>
        <strain evidence="3">MM415A04027</strain>
        <strain evidence="2">MM415B00633</strain>
        <strain evidence="1">TM448A04214</strain>
        <strain evidence="4">TM448B04291</strain>
    </source>
</reference>
<name>A0A6H2A2K0_9ZZZZ</name>
<dbReference type="EMBL" id="MT144465">
    <property type="protein sequence ID" value="QJA53959.1"/>
    <property type="molecule type" value="Genomic_DNA"/>
</dbReference>
<proteinExistence type="predicted"/>
<gene>
    <name evidence="3" type="ORF">MM415A04027_0012</name>
    <name evidence="2" type="ORF">MM415B00633_0049</name>
    <name evidence="1" type="ORF">TM448A04214_0012</name>
    <name evidence="4" type="ORF">TM448B04291_0011</name>
</gene>
<dbReference type="AlphaFoldDB" id="A0A6H2A2K0"/>
<evidence type="ECO:0000313" key="2">
    <source>
        <dbReference type="EMBL" id="QJA63365.1"/>
    </source>
</evidence>
<dbReference type="EMBL" id="MT141495">
    <property type="protein sequence ID" value="QJA63365.1"/>
    <property type="molecule type" value="Genomic_DNA"/>
</dbReference>
<sequence>MQRKGMEDKRLFDVKLLMDRKHCQGCNNNFYNGNNSLGVSECFSLTSAKLVSRIPVGHWENPPYLNKKKIKVPSCWHEEGPNCTHYVDPQNIDSHGYWRK</sequence>
<evidence type="ECO:0000313" key="1">
    <source>
        <dbReference type="EMBL" id="QJA53959.1"/>
    </source>
</evidence>
<dbReference type="EMBL" id="MT145068">
    <property type="protein sequence ID" value="QJI03217.1"/>
    <property type="molecule type" value="Genomic_DNA"/>
</dbReference>